<gene>
    <name evidence="1" type="ORF">B0H15DRAFT_69761</name>
</gene>
<name>A0AAD6UCU6_9AGAR</name>
<dbReference type="Proteomes" id="UP001222325">
    <property type="component" value="Unassembled WGS sequence"/>
</dbReference>
<evidence type="ECO:0000313" key="1">
    <source>
        <dbReference type="EMBL" id="KAJ7095762.1"/>
    </source>
</evidence>
<keyword evidence="2" id="KW-1185">Reference proteome</keyword>
<dbReference type="AlphaFoldDB" id="A0AAD6UCU6"/>
<protein>
    <submittedName>
        <fullName evidence="1">Uncharacterized protein</fullName>
    </submittedName>
</protein>
<evidence type="ECO:0000313" key="2">
    <source>
        <dbReference type="Proteomes" id="UP001222325"/>
    </source>
</evidence>
<sequence length="434" mass="48756">MGDENSATTHGGENISWVAAPAPMSGNVRARSSALTGCCPRIHMPVPGPRAWMRTWQWVDPTLPTLSFFVGSLRLRLYFATQFLVPVLPVLDDPAAHRPKFPVPRYSYISIFSCSLKVASDRHTRVDIGPASHTVTPQGCARRTSNTFDESSSWWPPHAAEMRTQHTHVQSKQLFFGNITQQEGQKLGRFSNRSRVRLPGNGRHGSIQFPPPGCGLEVGRANRRPHRLPCESESLNCSGAALLICALVVGCWLMPRTKISALRTSTKAKNRERFLDRFCIELPGNGRHGSIQFPYRGSPLLRIAGLCGRRAINTRRVGCFDTRVGCWLWPMPRTKLQLDYWSNRVITYLFAAARSYSVSAARCATILVPRWILVLRCLIQARRRPHWYVPKWLETRTRRRAGAEGGYLQTPCSKRPTIFNISFSCEAGGLHRGV</sequence>
<accession>A0AAD6UCU6</accession>
<dbReference type="EMBL" id="JARJCN010000012">
    <property type="protein sequence ID" value="KAJ7095762.1"/>
    <property type="molecule type" value="Genomic_DNA"/>
</dbReference>
<comment type="caution">
    <text evidence="1">The sequence shown here is derived from an EMBL/GenBank/DDBJ whole genome shotgun (WGS) entry which is preliminary data.</text>
</comment>
<proteinExistence type="predicted"/>
<organism evidence="1 2">
    <name type="scientific">Mycena belliarum</name>
    <dbReference type="NCBI Taxonomy" id="1033014"/>
    <lineage>
        <taxon>Eukaryota</taxon>
        <taxon>Fungi</taxon>
        <taxon>Dikarya</taxon>
        <taxon>Basidiomycota</taxon>
        <taxon>Agaricomycotina</taxon>
        <taxon>Agaricomycetes</taxon>
        <taxon>Agaricomycetidae</taxon>
        <taxon>Agaricales</taxon>
        <taxon>Marasmiineae</taxon>
        <taxon>Mycenaceae</taxon>
        <taxon>Mycena</taxon>
    </lineage>
</organism>
<reference evidence="1" key="1">
    <citation type="submission" date="2023-03" db="EMBL/GenBank/DDBJ databases">
        <title>Massive genome expansion in bonnet fungi (Mycena s.s.) driven by repeated elements and novel gene families across ecological guilds.</title>
        <authorList>
            <consortium name="Lawrence Berkeley National Laboratory"/>
            <person name="Harder C.B."/>
            <person name="Miyauchi S."/>
            <person name="Viragh M."/>
            <person name="Kuo A."/>
            <person name="Thoen E."/>
            <person name="Andreopoulos B."/>
            <person name="Lu D."/>
            <person name="Skrede I."/>
            <person name="Drula E."/>
            <person name="Henrissat B."/>
            <person name="Morin E."/>
            <person name="Kohler A."/>
            <person name="Barry K."/>
            <person name="LaButti K."/>
            <person name="Morin E."/>
            <person name="Salamov A."/>
            <person name="Lipzen A."/>
            <person name="Mereny Z."/>
            <person name="Hegedus B."/>
            <person name="Baldrian P."/>
            <person name="Stursova M."/>
            <person name="Weitz H."/>
            <person name="Taylor A."/>
            <person name="Grigoriev I.V."/>
            <person name="Nagy L.G."/>
            <person name="Martin F."/>
            <person name="Kauserud H."/>
        </authorList>
    </citation>
    <scope>NUCLEOTIDE SEQUENCE</scope>
    <source>
        <strain evidence="1">CBHHK173m</strain>
    </source>
</reference>